<feature type="region of interest" description="Disordered" evidence="1">
    <location>
        <begin position="328"/>
        <end position="364"/>
    </location>
</feature>
<feature type="compositionally biased region" description="Polar residues" evidence="1">
    <location>
        <begin position="1017"/>
        <end position="1028"/>
    </location>
</feature>
<feature type="region of interest" description="Disordered" evidence="1">
    <location>
        <begin position="381"/>
        <end position="459"/>
    </location>
</feature>
<protein>
    <submittedName>
        <fullName evidence="2">Uncharacterized protein</fullName>
    </submittedName>
</protein>
<feature type="compositionally biased region" description="Polar residues" evidence="1">
    <location>
        <begin position="606"/>
        <end position="624"/>
    </location>
</feature>
<dbReference type="Proteomes" id="UP001187315">
    <property type="component" value="Unassembled WGS sequence"/>
</dbReference>
<proteinExistence type="predicted"/>
<feature type="compositionally biased region" description="Basic and acidic residues" evidence="1">
    <location>
        <begin position="416"/>
        <end position="432"/>
    </location>
</feature>
<reference evidence="2" key="1">
    <citation type="submission" date="2023-08" db="EMBL/GenBank/DDBJ databases">
        <title>Pelteobagrus vachellii genome.</title>
        <authorList>
            <person name="Liu H."/>
        </authorList>
    </citation>
    <scope>NUCLEOTIDE SEQUENCE</scope>
    <source>
        <strain evidence="2">PRFRI_2022a</strain>
        <tissue evidence="2">Muscle</tissue>
    </source>
</reference>
<name>A0AA88SDK8_TACVA</name>
<evidence type="ECO:0000256" key="1">
    <source>
        <dbReference type="SAM" id="MobiDB-lite"/>
    </source>
</evidence>
<feature type="compositionally biased region" description="Polar residues" evidence="1">
    <location>
        <begin position="328"/>
        <end position="344"/>
    </location>
</feature>
<feature type="region of interest" description="Disordered" evidence="1">
    <location>
        <begin position="797"/>
        <end position="826"/>
    </location>
</feature>
<feature type="region of interest" description="Disordered" evidence="1">
    <location>
        <begin position="525"/>
        <end position="624"/>
    </location>
</feature>
<comment type="caution">
    <text evidence="2">The sequence shown here is derived from an EMBL/GenBank/DDBJ whole genome shotgun (WGS) entry which is preliminary data.</text>
</comment>
<feature type="region of interest" description="Disordered" evidence="1">
    <location>
        <begin position="1137"/>
        <end position="1204"/>
    </location>
</feature>
<feature type="compositionally biased region" description="Polar residues" evidence="1">
    <location>
        <begin position="1149"/>
        <end position="1164"/>
    </location>
</feature>
<feature type="compositionally biased region" description="Basic residues" evidence="1">
    <location>
        <begin position="1194"/>
        <end position="1204"/>
    </location>
</feature>
<feature type="compositionally biased region" description="Basic and acidic residues" evidence="1">
    <location>
        <begin position="528"/>
        <end position="540"/>
    </location>
</feature>
<evidence type="ECO:0000313" key="2">
    <source>
        <dbReference type="EMBL" id="KAK2834073.1"/>
    </source>
</evidence>
<feature type="compositionally biased region" description="Polar residues" evidence="1">
    <location>
        <begin position="575"/>
        <end position="598"/>
    </location>
</feature>
<evidence type="ECO:0000313" key="3">
    <source>
        <dbReference type="Proteomes" id="UP001187315"/>
    </source>
</evidence>
<gene>
    <name evidence="2" type="ORF">Q7C36_014774</name>
</gene>
<feature type="region of interest" description="Disordered" evidence="1">
    <location>
        <begin position="1104"/>
        <end position="1124"/>
    </location>
</feature>
<dbReference type="EMBL" id="JAVHJS010000015">
    <property type="protein sequence ID" value="KAK2834073.1"/>
    <property type="molecule type" value="Genomic_DNA"/>
</dbReference>
<organism evidence="2 3">
    <name type="scientific">Tachysurus vachellii</name>
    <name type="common">Darkbarbel catfish</name>
    <name type="synonym">Pelteobagrus vachellii</name>
    <dbReference type="NCBI Taxonomy" id="175792"/>
    <lineage>
        <taxon>Eukaryota</taxon>
        <taxon>Metazoa</taxon>
        <taxon>Chordata</taxon>
        <taxon>Craniata</taxon>
        <taxon>Vertebrata</taxon>
        <taxon>Euteleostomi</taxon>
        <taxon>Actinopterygii</taxon>
        <taxon>Neopterygii</taxon>
        <taxon>Teleostei</taxon>
        <taxon>Ostariophysi</taxon>
        <taxon>Siluriformes</taxon>
        <taxon>Bagridae</taxon>
        <taxon>Tachysurus</taxon>
    </lineage>
</organism>
<feature type="compositionally biased region" description="Low complexity" evidence="1">
    <location>
        <begin position="345"/>
        <end position="364"/>
    </location>
</feature>
<feature type="compositionally biased region" description="Low complexity" evidence="1">
    <location>
        <begin position="381"/>
        <end position="401"/>
    </location>
</feature>
<feature type="region of interest" description="Disordered" evidence="1">
    <location>
        <begin position="1017"/>
        <end position="1092"/>
    </location>
</feature>
<sequence>MEMSTWTPPVIQSRLPYPPQTVCSRPFCPTPKMGYDQQSVRLSNPHAFSEPISRSANLHPNWTPQMWNNGFHNQMLYKSPASGSNPPSHIIPHASLKAGQERTLTVNLNCDPPVLNTTYQRNYKDLHSMQSIRCTCSNTNCVFKNCSCRKGLIPPRHHPLNRHYGVHATHQPAAQSQEASLNAQINQTALTTIMNQGQTCVVGQHNETPSSVAHVPTASHIPVNSLQPSAFIINGCQKSQSQVQKPLCQPLPSREHNGYLELKQSSRKTPHLPNRHVNSAQVKQSLNRFVPILPKDSIQSQTTNISGHHSKTNFATFTAIPSRTHPQVLQSSTVSGMTANSQDITSISSSTSHTSSSTSGSGSAHYSHGLLVNLLVQNNDSQNSSSVVSHSAKSKSGSQQSTHDHTVRFITTAENYRQDKARQGQKQKEPAKESGISRGNAISHLADPQPPKQNERTNWTKRNDKMESCIDPAVSQKLVNSQLGPVQVNKVVAVFPPIYQQACSHGPQNDVTTSTNFRPVLKTNSAKNRFEESKNVEKETNVPNAINLPQVPSLPSSLPRLGAIAEMPTSDKDPTSGSQSCEITQCENDPLSTTQISNKRQDSVHSVDSTAKVSVEQSDVQQLESSSEDTVFDLSTVPVVEYTLQELKDLVNSLEAKPAERDKSMITDVVKSILDLFYNGDKKNLAHLVGLKDVFKSLSKLCVKEMHSLVLQSSVVLPKHIKMLEICPQTLTNETTIPSEGFKSSWLNVDGQPANVDNVLEEPISDSNLTWFKKVSQSVSESVVNVVDSVAQTGTDNPEDVCVNVPKDTKTTTDNIPEDHIRNPEHSSMIFPTADCKKDKMIVEKGCVRRTPTKLSGMQRISKKQFNQQIDDEIDTVKYNMQACNEQSLASGSNECVTNSDVFEEADVSDNTDDLPEIILLSSEEARKIFADCFERDKKTEPPQICHRKERKGLVTQNQSVNGKPQDEFKFTCSHMIGLGDGTDHFCPSCWNETPVLHFDEDETLLTPMEEVLNTDNQRQSLTPQSSKPIKHPSASVSPECGSMIASVISTQKPNGSDVMRDSNPEEQTQRSSPPTARDPQRGTAGTKNSNITMASSLIASRSMNSPLDDIKSPKTDGVPDAEDIRFSPDIVIKNIRTFKHPSDHRSTSRNGGQCSDDSKQSGNFPIRKTFADPLSLKTKVGSPAQMPRDSGTLKRKNALPHKQKRSIIMGQGHDGQRNQSKKLRLEIYGSKISNSNFHRERKLPSAPVYLTVSPSPNTDKNYTDEQSAKKKVYSQWSAAFIHPQKKSKKKHVEDHLKSKIQTLKIALKEKLMAI</sequence>
<feature type="compositionally biased region" description="Polar residues" evidence="1">
    <location>
        <begin position="1066"/>
        <end position="1075"/>
    </location>
</feature>
<keyword evidence="3" id="KW-1185">Reference proteome</keyword>
<accession>A0AA88SDK8</accession>
<feature type="compositionally biased region" description="Basic and acidic residues" evidence="1">
    <location>
        <begin position="807"/>
        <end position="825"/>
    </location>
</feature>